<dbReference type="InterPro" id="IPR017896">
    <property type="entry name" value="4Fe4S_Fe-S-bd"/>
</dbReference>
<proteinExistence type="predicted"/>
<dbReference type="AlphaFoldDB" id="A0A6J4S654"/>
<dbReference type="SUPFAM" id="SSF54862">
    <property type="entry name" value="4Fe-4S ferredoxins"/>
    <property type="match status" value="1"/>
</dbReference>
<feature type="domain" description="4Fe-4S ferredoxin-type" evidence="1">
    <location>
        <begin position="41"/>
        <end position="70"/>
    </location>
</feature>
<dbReference type="Gene3D" id="3.30.70.20">
    <property type="match status" value="1"/>
</dbReference>
<reference evidence="2" key="1">
    <citation type="submission" date="2020-02" db="EMBL/GenBank/DDBJ databases">
        <authorList>
            <person name="Meier V. D."/>
        </authorList>
    </citation>
    <scope>NUCLEOTIDE SEQUENCE</scope>
    <source>
        <strain evidence="2">AVDCRST_MAG17</strain>
    </source>
</reference>
<name>A0A6J4S654_9ACTN</name>
<organism evidence="2">
    <name type="scientific">uncultured Solirubrobacterales bacterium</name>
    <dbReference type="NCBI Taxonomy" id="768556"/>
    <lineage>
        <taxon>Bacteria</taxon>
        <taxon>Bacillati</taxon>
        <taxon>Actinomycetota</taxon>
        <taxon>Thermoleophilia</taxon>
        <taxon>Solirubrobacterales</taxon>
        <taxon>environmental samples</taxon>
    </lineage>
</organism>
<dbReference type="EMBL" id="CADCVV010000057">
    <property type="protein sequence ID" value="CAA9490804.1"/>
    <property type="molecule type" value="Genomic_DNA"/>
</dbReference>
<evidence type="ECO:0000313" key="2">
    <source>
        <dbReference type="EMBL" id="CAA9490804.1"/>
    </source>
</evidence>
<gene>
    <name evidence="2" type="ORF">AVDCRST_MAG17-767</name>
</gene>
<protein>
    <recommendedName>
        <fullName evidence="1">4Fe-4S ferredoxin-type domain-containing protein</fullName>
    </recommendedName>
</protein>
<accession>A0A6J4S654</accession>
<dbReference type="PROSITE" id="PS51379">
    <property type="entry name" value="4FE4S_FER_2"/>
    <property type="match status" value="1"/>
</dbReference>
<sequence>MAGLFIDVEVAESVAGDADLARRLEEACPVDIYADAGGRVEVVESNLDECVLCELCIRTAPSGTVRVKKLYDGTELAAS</sequence>
<evidence type="ECO:0000259" key="1">
    <source>
        <dbReference type="PROSITE" id="PS51379"/>
    </source>
</evidence>